<dbReference type="AlphaFoldDB" id="A0A7J5ZUV3"/>
<gene>
    <name evidence="1" type="ORF">AMELA_G00239100</name>
</gene>
<reference evidence="1 2" key="1">
    <citation type="submission" date="2020-02" db="EMBL/GenBank/DDBJ databases">
        <title>A chromosome-scale genome assembly of the black bullhead catfish (Ameiurus melas).</title>
        <authorList>
            <person name="Wen M."/>
            <person name="Zham M."/>
            <person name="Cabau C."/>
            <person name="Klopp C."/>
            <person name="Donnadieu C."/>
            <person name="Roques C."/>
            <person name="Bouchez O."/>
            <person name="Lampietro C."/>
            <person name="Jouanno E."/>
            <person name="Herpin A."/>
            <person name="Louis A."/>
            <person name="Berthelot C."/>
            <person name="Parey E."/>
            <person name="Roest-Crollius H."/>
            <person name="Braasch I."/>
            <person name="Postlethwait J."/>
            <person name="Robinson-Rechavi M."/>
            <person name="Echchiki A."/>
            <person name="Begum T."/>
            <person name="Montfort J."/>
            <person name="Schartl M."/>
            <person name="Bobe J."/>
            <person name="Guiguen Y."/>
        </authorList>
    </citation>
    <scope>NUCLEOTIDE SEQUENCE [LARGE SCALE GENOMIC DNA]</scope>
    <source>
        <strain evidence="1">M_S1</strain>
        <tissue evidence="1">Blood</tissue>
    </source>
</reference>
<proteinExistence type="predicted"/>
<dbReference type="EMBL" id="JAAGNN010000022">
    <property type="protein sequence ID" value="KAF4074414.1"/>
    <property type="molecule type" value="Genomic_DNA"/>
</dbReference>
<sequence length="52" mass="5990">MPLEFEMLNFISAVSYSAVKQLSVWLSSPEQIVPKERHHLQITALLQELPCH</sequence>
<protein>
    <submittedName>
        <fullName evidence="1">Uncharacterized protein</fullName>
    </submittedName>
</protein>
<name>A0A7J5ZUV3_AMEME</name>
<dbReference type="Proteomes" id="UP000593565">
    <property type="component" value="Unassembled WGS sequence"/>
</dbReference>
<comment type="caution">
    <text evidence="1">The sequence shown here is derived from an EMBL/GenBank/DDBJ whole genome shotgun (WGS) entry which is preliminary data.</text>
</comment>
<evidence type="ECO:0000313" key="1">
    <source>
        <dbReference type="EMBL" id="KAF4074414.1"/>
    </source>
</evidence>
<keyword evidence="2" id="KW-1185">Reference proteome</keyword>
<organism evidence="1 2">
    <name type="scientific">Ameiurus melas</name>
    <name type="common">Black bullhead</name>
    <name type="synonym">Silurus melas</name>
    <dbReference type="NCBI Taxonomy" id="219545"/>
    <lineage>
        <taxon>Eukaryota</taxon>
        <taxon>Metazoa</taxon>
        <taxon>Chordata</taxon>
        <taxon>Craniata</taxon>
        <taxon>Vertebrata</taxon>
        <taxon>Euteleostomi</taxon>
        <taxon>Actinopterygii</taxon>
        <taxon>Neopterygii</taxon>
        <taxon>Teleostei</taxon>
        <taxon>Ostariophysi</taxon>
        <taxon>Siluriformes</taxon>
        <taxon>Ictaluridae</taxon>
        <taxon>Ameiurus</taxon>
    </lineage>
</organism>
<evidence type="ECO:0000313" key="2">
    <source>
        <dbReference type="Proteomes" id="UP000593565"/>
    </source>
</evidence>
<accession>A0A7J5ZUV3</accession>